<dbReference type="Proteomes" id="UP000262621">
    <property type="component" value="Unassembled WGS sequence"/>
</dbReference>
<keyword evidence="2" id="KW-0808">Transferase</keyword>
<reference evidence="2 3" key="1">
    <citation type="submission" date="2018-08" db="EMBL/GenBank/DDBJ databases">
        <title>Verrucosispora craniellae sp. nov., isolated from a marine sponge in the South China Sea.</title>
        <authorList>
            <person name="Li L."/>
            <person name="Lin H.W."/>
        </authorList>
    </citation>
    <scope>NUCLEOTIDE SEQUENCE [LARGE SCALE GENOMIC DNA]</scope>
    <source>
        <strain evidence="2 3">LHW63014</strain>
    </source>
</reference>
<name>A0A372FZ73_9ACTN</name>
<dbReference type="PANTHER" id="PTHR43094:SF1">
    <property type="entry name" value="AMINOTRANSFERASE CLASS-III"/>
    <property type="match status" value="1"/>
</dbReference>
<accession>A0A372FZ73</accession>
<gene>
    <name evidence="2" type="ORF">D0Q02_14340</name>
</gene>
<dbReference type="GO" id="GO:0030170">
    <property type="term" value="F:pyridoxal phosphate binding"/>
    <property type="evidence" value="ECO:0007669"/>
    <property type="project" value="InterPro"/>
</dbReference>
<dbReference type="Gene3D" id="3.40.640.10">
    <property type="entry name" value="Type I PLP-dependent aspartate aminotransferase-like (Major domain)"/>
    <property type="match status" value="1"/>
</dbReference>
<keyword evidence="2" id="KW-0032">Aminotransferase</keyword>
<dbReference type="InterPro" id="IPR005814">
    <property type="entry name" value="Aminotrans_3"/>
</dbReference>
<evidence type="ECO:0000256" key="1">
    <source>
        <dbReference type="ARBA" id="ARBA00008954"/>
    </source>
</evidence>
<protein>
    <submittedName>
        <fullName evidence="2">Aminotransferase class III-fold pyridoxal phosphate-dependent enzyme</fullName>
    </submittedName>
</protein>
<dbReference type="InterPro" id="IPR015424">
    <property type="entry name" value="PyrdxlP-dep_Trfase"/>
</dbReference>
<organism evidence="2 3">
    <name type="scientific">Micromonospora craniellae</name>
    <dbReference type="NCBI Taxonomy" id="2294034"/>
    <lineage>
        <taxon>Bacteria</taxon>
        <taxon>Bacillati</taxon>
        <taxon>Actinomycetota</taxon>
        <taxon>Actinomycetes</taxon>
        <taxon>Micromonosporales</taxon>
        <taxon>Micromonosporaceae</taxon>
        <taxon>Micromonospora</taxon>
    </lineage>
</organism>
<dbReference type="PANTHER" id="PTHR43094">
    <property type="entry name" value="AMINOTRANSFERASE"/>
    <property type="match status" value="1"/>
</dbReference>
<sequence>MKQAMTRQLDVLPSGTVMRYEHPPQVTVDYAAALVALLPAPLRHVRFGNTGSQMTESAAMLSRFYRRMTGETDRHTVIALHEACHGTGPLATALTDEPILHDYSAPIDGHVVHVSTPPPVTCDPGACTGECDRR</sequence>
<dbReference type="EMBL" id="QVFU01000013">
    <property type="protein sequence ID" value="RFS45789.1"/>
    <property type="molecule type" value="Genomic_DNA"/>
</dbReference>
<keyword evidence="3" id="KW-1185">Reference proteome</keyword>
<comment type="caution">
    <text evidence="2">The sequence shown here is derived from an EMBL/GenBank/DDBJ whole genome shotgun (WGS) entry which is preliminary data.</text>
</comment>
<dbReference type="SUPFAM" id="SSF53383">
    <property type="entry name" value="PLP-dependent transferases"/>
    <property type="match status" value="1"/>
</dbReference>
<evidence type="ECO:0000313" key="3">
    <source>
        <dbReference type="Proteomes" id="UP000262621"/>
    </source>
</evidence>
<dbReference type="Pfam" id="PF00202">
    <property type="entry name" value="Aminotran_3"/>
    <property type="match status" value="1"/>
</dbReference>
<comment type="similarity">
    <text evidence="1">Belongs to the class-III pyridoxal-phosphate-dependent aminotransferase family.</text>
</comment>
<proteinExistence type="inferred from homology"/>
<dbReference type="GO" id="GO:0008483">
    <property type="term" value="F:transaminase activity"/>
    <property type="evidence" value="ECO:0007669"/>
    <property type="project" value="UniProtKB-KW"/>
</dbReference>
<dbReference type="AlphaFoldDB" id="A0A372FZ73"/>
<dbReference type="InterPro" id="IPR015421">
    <property type="entry name" value="PyrdxlP-dep_Trfase_major"/>
</dbReference>
<evidence type="ECO:0000313" key="2">
    <source>
        <dbReference type="EMBL" id="RFS45789.1"/>
    </source>
</evidence>